<evidence type="ECO:0000256" key="7">
    <source>
        <dbReference type="ARBA" id="ARBA00022989"/>
    </source>
</evidence>
<evidence type="ECO:0000256" key="2">
    <source>
        <dbReference type="ARBA" id="ARBA00007809"/>
    </source>
</evidence>
<evidence type="ECO:0000256" key="4">
    <source>
        <dbReference type="ARBA" id="ARBA00022597"/>
    </source>
</evidence>
<feature type="transmembrane region" description="Helical" evidence="9">
    <location>
        <begin position="104"/>
        <end position="125"/>
    </location>
</feature>
<gene>
    <name evidence="10" type="ORF">CJ030_MR8G004380</name>
</gene>
<dbReference type="AlphaFoldDB" id="A0A6A1UMX4"/>
<evidence type="ECO:0000256" key="9">
    <source>
        <dbReference type="SAM" id="Phobius"/>
    </source>
</evidence>
<dbReference type="FunFam" id="1.20.1280.290:FF:000002">
    <property type="entry name" value="Bidirectional sugar transporter SWEET"/>
    <property type="match status" value="1"/>
</dbReference>
<name>A0A6A1UMX4_9ROSI</name>
<feature type="transmembrane region" description="Helical" evidence="9">
    <location>
        <begin position="75"/>
        <end position="98"/>
    </location>
</feature>
<evidence type="ECO:0000256" key="3">
    <source>
        <dbReference type="ARBA" id="ARBA00022448"/>
    </source>
</evidence>
<keyword evidence="4 10" id="KW-0762">Sugar transport</keyword>
<keyword evidence="5 9" id="KW-0812">Transmembrane</keyword>
<feature type="transmembrane region" description="Helical" evidence="9">
    <location>
        <begin position="44"/>
        <end position="66"/>
    </location>
</feature>
<comment type="subcellular location">
    <subcellularLocation>
        <location evidence="1">Endomembrane system</location>
        <topology evidence="1">Multi-pass membrane protein</topology>
    </subcellularLocation>
</comment>
<dbReference type="GO" id="GO:0051119">
    <property type="term" value="F:sugar transmembrane transporter activity"/>
    <property type="evidence" value="ECO:0007669"/>
    <property type="project" value="InterPro"/>
</dbReference>
<dbReference type="PANTHER" id="PTHR10791">
    <property type="entry name" value="RAG1-ACTIVATING PROTEIN 1"/>
    <property type="match status" value="1"/>
</dbReference>
<sequence>PTFLKIRKAKSVEDFKPDPYLATVLNCAMWCFYGLPFVHPDSLLVITINGSGLIIEIIYVTFFFIYSSSSNRRKIIIALVTEIIFFAMVVLITLKIFHTTKDRSMTVGILCVCFNIVMYASPLTVMRMVIKTKSVKYMPFFLSLANLCNGLVWVVYSLLKFDLYILIPNALGAFSGLLQLILYASYYRTTEWDNRTQSETQLFQA</sequence>
<organism evidence="10 11">
    <name type="scientific">Morella rubra</name>
    <name type="common">Chinese bayberry</name>
    <dbReference type="NCBI Taxonomy" id="262757"/>
    <lineage>
        <taxon>Eukaryota</taxon>
        <taxon>Viridiplantae</taxon>
        <taxon>Streptophyta</taxon>
        <taxon>Embryophyta</taxon>
        <taxon>Tracheophyta</taxon>
        <taxon>Spermatophyta</taxon>
        <taxon>Magnoliopsida</taxon>
        <taxon>eudicotyledons</taxon>
        <taxon>Gunneridae</taxon>
        <taxon>Pentapetalae</taxon>
        <taxon>rosids</taxon>
        <taxon>fabids</taxon>
        <taxon>Fagales</taxon>
        <taxon>Myricaceae</taxon>
        <taxon>Morella</taxon>
    </lineage>
</organism>
<keyword evidence="6" id="KW-0677">Repeat</keyword>
<dbReference type="Proteomes" id="UP000516437">
    <property type="component" value="Chromosome 8"/>
</dbReference>
<dbReference type="EMBL" id="RXIC02000026">
    <property type="protein sequence ID" value="KAB1201844.1"/>
    <property type="molecule type" value="Genomic_DNA"/>
</dbReference>
<feature type="transmembrane region" description="Helical" evidence="9">
    <location>
        <begin position="137"/>
        <end position="159"/>
    </location>
</feature>
<dbReference type="FunFam" id="1.20.1280.290:FF:000001">
    <property type="entry name" value="Bidirectional sugar transporter SWEET"/>
    <property type="match status" value="1"/>
</dbReference>
<evidence type="ECO:0000256" key="1">
    <source>
        <dbReference type="ARBA" id="ARBA00004127"/>
    </source>
</evidence>
<evidence type="ECO:0000256" key="6">
    <source>
        <dbReference type="ARBA" id="ARBA00022737"/>
    </source>
</evidence>
<reference evidence="10 11" key="1">
    <citation type="journal article" date="2019" name="Plant Biotechnol. J.">
        <title>The red bayberry genome and genetic basis of sex determination.</title>
        <authorList>
            <person name="Jia H.M."/>
            <person name="Jia H.J."/>
            <person name="Cai Q.L."/>
            <person name="Wang Y."/>
            <person name="Zhao H.B."/>
            <person name="Yang W.F."/>
            <person name="Wang G.Y."/>
            <person name="Li Y.H."/>
            <person name="Zhan D.L."/>
            <person name="Shen Y.T."/>
            <person name="Niu Q.F."/>
            <person name="Chang L."/>
            <person name="Qiu J."/>
            <person name="Zhao L."/>
            <person name="Xie H.B."/>
            <person name="Fu W.Y."/>
            <person name="Jin J."/>
            <person name="Li X.W."/>
            <person name="Jiao Y."/>
            <person name="Zhou C.C."/>
            <person name="Tu T."/>
            <person name="Chai C.Y."/>
            <person name="Gao J.L."/>
            <person name="Fan L.J."/>
            <person name="van de Weg E."/>
            <person name="Wang J.Y."/>
            <person name="Gao Z.S."/>
        </authorList>
    </citation>
    <scope>NUCLEOTIDE SEQUENCE [LARGE SCALE GENOMIC DNA]</scope>
    <source>
        <tissue evidence="10">Leaves</tissue>
    </source>
</reference>
<protein>
    <submittedName>
        <fullName evidence="10">Bidirectional sugar transporter SWEET5</fullName>
    </submittedName>
</protein>
<dbReference type="Gene3D" id="1.20.1280.290">
    <property type="match status" value="2"/>
</dbReference>
<dbReference type="InterPro" id="IPR047664">
    <property type="entry name" value="SWEET"/>
</dbReference>
<evidence type="ECO:0000313" key="11">
    <source>
        <dbReference type="Proteomes" id="UP000516437"/>
    </source>
</evidence>
<dbReference type="OrthoDB" id="409725at2759"/>
<dbReference type="GO" id="GO:0012505">
    <property type="term" value="C:endomembrane system"/>
    <property type="evidence" value="ECO:0007669"/>
    <property type="project" value="UniProtKB-SubCell"/>
</dbReference>
<dbReference type="PANTHER" id="PTHR10791:SF159">
    <property type="entry name" value="BIDIRECTIONAL SUGAR TRANSPORTER SWEET5"/>
    <property type="match status" value="1"/>
</dbReference>
<feature type="transmembrane region" description="Helical" evidence="9">
    <location>
        <begin position="20"/>
        <end position="38"/>
    </location>
</feature>
<feature type="non-terminal residue" evidence="10">
    <location>
        <position position="1"/>
    </location>
</feature>
<comment type="caution">
    <text evidence="10">The sequence shown here is derived from an EMBL/GenBank/DDBJ whole genome shotgun (WGS) entry which is preliminary data.</text>
</comment>
<proteinExistence type="inferred from homology"/>
<evidence type="ECO:0000256" key="8">
    <source>
        <dbReference type="ARBA" id="ARBA00023136"/>
    </source>
</evidence>
<dbReference type="GO" id="GO:0051260">
    <property type="term" value="P:protein homooligomerization"/>
    <property type="evidence" value="ECO:0007669"/>
    <property type="project" value="UniProtKB-ARBA"/>
</dbReference>
<keyword evidence="11" id="KW-1185">Reference proteome</keyword>
<keyword evidence="3" id="KW-0813">Transport</keyword>
<dbReference type="Pfam" id="PF03083">
    <property type="entry name" value="MtN3_slv"/>
    <property type="match status" value="2"/>
</dbReference>
<comment type="similarity">
    <text evidence="2">Belongs to the SWEET sugar transporter family.</text>
</comment>
<evidence type="ECO:0000256" key="5">
    <source>
        <dbReference type="ARBA" id="ARBA00022692"/>
    </source>
</evidence>
<keyword evidence="7 9" id="KW-1133">Transmembrane helix</keyword>
<dbReference type="InterPro" id="IPR004316">
    <property type="entry name" value="SWEET_rpt"/>
</dbReference>
<keyword evidence="8 9" id="KW-0472">Membrane</keyword>
<feature type="transmembrane region" description="Helical" evidence="9">
    <location>
        <begin position="165"/>
        <end position="186"/>
    </location>
</feature>
<evidence type="ECO:0000313" key="10">
    <source>
        <dbReference type="EMBL" id="KAB1201844.1"/>
    </source>
</evidence>
<dbReference type="GO" id="GO:0016020">
    <property type="term" value="C:membrane"/>
    <property type="evidence" value="ECO:0007669"/>
    <property type="project" value="InterPro"/>
</dbReference>
<accession>A0A6A1UMX4</accession>